<evidence type="ECO:0000313" key="4">
    <source>
        <dbReference type="EMBL" id="KAA8909827.1"/>
    </source>
</evidence>
<reference evidence="4 5" key="1">
    <citation type="submission" date="2019-09" db="EMBL/GenBank/DDBJ databases">
        <title>Draft genome of the ectomycorrhizal ascomycete Sphaerosporella brunnea.</title>
        <authorList>
            <consortium name="DOE Joint Genome Institute"/>
            <person name="Benucci G.M."/>
            <person name="Marozzi G."/>
            <person name="Antonielli L."/>
            <person name="Sanchez S."/>
            <person name="Marco P."/>
            <person name="Wang X."/>
            <person name="Falini L.B."/>
            <person name="Barry K."/>
            <person name="Haridas S."/>
            <person name="Lipzen A."/>
            <person name="Labutti K."/>
            <person name="Grigoriev I.V."/>
            <person name="Murat C."/>
            <person name="Martin F."/>
            <person name="Albertini E."/>
            <person name="Donnini D."/>
            <person name="Bonito G."/>
        </authorList>
    </citation>
    <scope>NUCLEOTIDE SEQUENCE [LARGE SCALE GENOMIC DNA]</scope>
    <source>
        <strain evidence="4 5">Sb_GMNB300</strain>
    </source>
</reference>
<dbReference type="Proteomes" id="UP000326924">
    <property type="component" value="Unassembled WGS sequence"/>
</dbReference>
<evidence type="ECO:0008006" key="6">
    <source>
        <dbReference type="Google" id="ProtNLM"/>
    </source>
</evidence>
<feature type="signal peptide" evidence="3">
    <location>
        <begin position="1"/>
        <end position="18"/>
    </location>
</feature>
<comment type="caution">
    <text evidence="4">The sequence shown here is derived from an EMBL/GenBank/DDBJ whole genome shotgun (WGS) entry which is preliminary data.</text>
</comment>
<keyword evidence="2" id="KW-0472">Membrane</keyword>
<name>A0A5J5F1G4_9PEZI</name>
<dbReference type="AlphaFoldDB" id="A0A5J5F1G4"/>
<feature type="compositionally biased region" description="Low complexity" evidence="1">
    <location>
        <begin position="334"/>
        <end position="348"/>
    </location>
</feature>
<gene>
    <name evidence="4" type="ORF">FN846DRAFT_941004</name>
</gene>
<evidence type="ECO:0000256" key="1">
    <source>
        <dbReference type="SAM" id="MobiDB-lite"/>
    </source>
</evidence>
<accession>A0A5J5F1G4</accession>
<keyword evidence="2" id="KW-0812">Transmembrane</keyword>
<feature type="transmembrane region" description="Helical" evidence="2">
    <location>
        <begin position="241"/>
        <end position="264"/>
    </location>
</feature>
<evidence type="ECO:0000256" key="2">
    <source>
        <dbReference type="SAM" id="Phobius"/>
    </source>
</evidence>
<sequence>MSRSRRLVTLGFLGLSTALPWDGAKPTQPGAADEVAGWTPKPTAMAMWGGGSESPAYYGGGLVKRAFSDQLCGYVSADVDSPWTCDYSLAWCTTSTGWIGCCYWQGTSSVCGYRTACVDYSAYSTGCNSACRVGTVTRKCTDSTAPFCAYYAGTEFGGASVYGCVAAAPTNRSILLNSGLTASVTRLPPSTSAVVVTITSIDNVGGGGASPASSSSAAASASASSTTTAAPGRNDSSNAGAIAGGVVGGIAVLTMGLLGLYFILRKKDEPASNVNGGIAGVAPGGGGGGQQVAYAALPQQQQQMQQQQEWMPYSPVGSPVPYYEPPHDQAAYWGQQHLQQQQQQQQGGKPSELGAVQPAAELSAFTAR</sequence>
<protein>
    <recommendedName>
        <fullName evidence="6">Mid2 domain-containing protein</fullName>
    </recommendedName>
</protein>
<organism evidence="4 5">
    <name type="scientific">Sphaerosporella brunnea</name>
    <dbReference type="NCBI Taxonomy" id="1250544"/>
    <lineage>
        <taxon>Eukaryota</taxon>
        <taxon>Fungi</taxon>
        <taxon>Dikarya</taxon>
        <taxon>Ascomycota</taxon>
        <taxon>Pezizomycotina</taxon>
        <taxon>Pezizomycetes</taxon>
        <taxon>Pezizales</taxon>
        <taxon>Pyronemataceae</taxon>
        <taxon>Sphaerosporella</taxon>
    </lineage>
</organism>
<keyword evidence="3" id="KW-0732">Signal</keyword>
<evidence type="ECO:0000256" key="3">
    <source>
        <dbReference type="SAM" id="SignalP"/>
    </source>
</evidence>
<dbReference type="OrthoDB" id="5347452at2759"/>
<dbReference type="InParanoid" id="A0A5J5F1G4"/>
<proteinExistence type="predicted"/>
<keyword evidence="5" id="KW-1185">Reference proteome</keyword>
<keyword evidence="2" id="KW-1133">Transmembrane helix</keyword>
<feature type="region of interest" description="Disordered" evidence="1">
    <location>
        <begin position="325"/>
        <end position="368"/>
    </location>
</feature>
<evidence type="ECO:0000313" key="5">
    <source>
        <dbReference type="Proteomes" id="UP000326924"/>
    </source>
</evidence>
<dbReference type="EMBL" id="VXIS01000053">
    <property type="protein sequence ID" value="KAA8909827.1"/>
    <property type="molecule type" value="Genomic_DNA"/>
</dbReference>
<feature type="chain" id="PRO_5023901033" description="Mid2 domain-containing protein" evidence="3">
    <location>
        <begin position="19"/>
        <end position="368"/>
    </location>
</feature>